<evidence type="ECO:0000313" key="4">
    <source>
        <dbReference type="EMBL" id="KAL3402011.1"/>
    </source>
</evidence>
<feature type="compositionally biased region" description="Low complexity" evidence="3">
    <location>
        <begin position="165"/>
        <end position="183"/>
    </location>
</feature>
<feature type="compositionally biased region" description="Gly residues" evidence="3">
    <location>
        <begin position="184"/>
        <end position="194"/>
    </location>
</feature>
<evidence type="ECO:0000256" key="1">
    <source>
        <dbReference type="ARBA" id="ARBA00035018"/>
    </source>
</evidence>
<accession>A0ABD2XBI1</accession>
<gene>
    <name evidence="4" type="ORF">TKK_005014</name>
</gene>
<dbReference type="Proteomes" id="UP001627154">
    <property type="component" value="Unassembled WGS sequence"/>
</dbReference>
<dbReference type="AlphaFoldDB" id="A0ABD2XBI1"/>
<dbReference type="PANTHER" id="PTHR13287">
    <property type="entry name" value="ADIPOSE-SECRETED SIGNALING PROTEIN"/>
    <property type="match status" value="1"/>
</dbReference>
<dbReference type="PANTHER" id="PTHR13287:SF2">
    <property type="entry name" value="ADIPOSE-SECRETED SIGNALING PROTEIN"/>
    <property type="match status" value="1"/>
</dbReference>
<comment type="similarity">
    <text evidence="1">Belongs to the ADISSP family.</text>
</comment>
<feature type="compositionally biased region" description="Acidic residues" evidence="3">
    <location>
        <begin position="151"/>
        <end position="164"/>
    </location>
</feature>
<evidence type="ECO:0000256" key="2">
    <source>
        <dbReference type="ARBA" id="ARBA00035300"/>
    </source>
</evidence>
<sequence length="194" mass="20939">MSDKDPYVHFSSASGAGCNNIVVQPLRHGHLNVSLGFLQINHRYHVEFTVPWNTCVLQPEGGSHTEPAMISGETTNSNCRVIDFTRERDDLRLKVELFAQTERFLKEKFQIKCCEGGSPLTIYMNARVFGKGQGTPVLRNGIRCVGVENVTEEETEDDEDDDDNAAAAASSEVGATAAEIKSSSGGGGSSGKAT</sequence>
<name>A0ABD2XBI1_9HYME</name>
<dbReference type="EMBL" id="JBJJXI010000041">
    <property type="protein sequence ID" value="KAL3402011.1"/>
    <property type="molecule type" value="Genomic_DNA"/>
</dbReference>
<proteinExistence type="inferred from homology"/>
<comment type="caution">
    <text evidence="4">The sequence shown here is derived from an EMBL/GenBank/DDBJ whole genome shotgun (WGS) entry which is preliminary data.</text>
</comment>
<protein>
    <recommendedName>
        <fullName evidence="2">Adipose-secreted signaling protein</fullName>
    </recommendedName>
</protein>
<organism evidence="4 5">
    <name type="scientific">Trichogramma kaykai</name>
    <dbReference type="NCBI Taxonomy" id="54128"/>
    <lineage>
        <taxon>Eukaryota</taxon>
        <taxon>Metazoa</taxon>
        <taxon>Ecdysozoa</taxon>
        <taxon>Arthropoda</taxon>
        <taxon>Hexapoda</taxon>
        <taxon>Insecta</taxon>
        <taxon>Pterygota</taxon>
        <taxon>Neoptera</taxon>
        <taxon>Endopterygota</taxon>
        <taxon>Hymenoptera</taxon>
        <taxon>Apocrita</taxon>
        <taxon>Proctotrupomorpha</taxon>
        <taxon>Chalcidoidea</taxon>
        <taxon>Trichogrammatidae</taxon>
        <taxon>Trichogramma</taxon>
    </lineage>
</organism>
<dbReference type="Pfam" id="PF15006">
    <property type="entry name" value="DUF4517"/>
    <property type="match status" value="1"/>
</dbReference>
<keyword evidence="5" id="KW-1185">Reference proteome</keyword>
<dbReference type="PROSITE" id="PS51257">
    <property type="entry name" value="PROKAR_LIPOPROTEIN"/>
    <property type="match status" value="1"/>
</dbReference>
<evidence type="ECO:0000256" key="3">
    <source>
        <dbReference type="SAM" id="MobiDB-lite"/>
    </source>
</evidence>
<feature type="region of interest" description="Disordered" evidence="3">
    <location>
        <begin position="151"/>
        <end position="194"/>
    </location>
</feature>
<dbReference type="InterPro" id="IPR026794">
    <property type="entry name" value="ADISSP"/>
</dbReference>
<reference evidence="4 5" key="1">
    <citation type="journal article" date="2024" name="bioRxiv">
        <title>A reference genome for Trichogramma kaykai: A tiny desert-dwelling parasitoid wasp with competing sex-ratio distorters.</title>
        <authorList>
            <person name="Culotta J."/>
            <person name="Lindsey A.R."/>
        </authorList>
    </citation>
    <scope>NUCLEOTIDE SEQUENCE [LARGE SCALE GENOMIC DNA]</scope>
    <source>
        <strain evidence="4 5">KSX58</strain>
    </source>
</reference>
<evidence type="ECO:0000313" key="5">
    <source>
        <dbReference type="Proteomes" id="UP001627154"/>
    </source>
</evidence>